<evidence type="ECO:0008006" key="4">
    <source>
        <dbReference type="Google" id="ProtNLM"/>
    </source>
</evidence>
<proteinExistence type="predicted"/>
<accession>A0A423XBH7</accession>
<feature type="transmembrane region" description="Helical" evidence="1">
    <location>
        <begin position="21"/>
        <end position="42"/>
    </location>
</feature>
<sequence length="471" mass="48656">MALKDIPNLQRYNAQTLRSQPLAEISGALGDLGTLLPLMIALALQGSISLPSTLVFSGLYNIATGVLFGVPLPVQPMKAIAAAAIASRASEEDTLAAGALVASAVLLLSATGLLRLLTVHVPVPVVKGIQLGAGLSLVVSAGAGMLLPLGWSARGDPFDNRVWAVAASLLLVLTARTPRRFPYALVVFAAGLVLSVAAIVATNGSGGGGGGTQNGRLPGWRLWRPSAVVPAWASGEAWSMAVAQLPLTTLNSVIAAAALASDLMGRSSGSDFPGSTPSVTELGVSVAAMNLAGCWFGAMPVCHGAGGLAAQWRFGARSGSSIILLGTVKLLLGLFLGETLLDLLGAFPRSVLGVMVIAAGLELAGVGRSLNHGASDLWEEEEQDFTPSVEGGGHISGVARRHHRDLSDEERQERWTVMLVTTAGILAFKNDAVGFLAGMVTYWAYRLSHVVEEKHRGPGGSGEREPLLLLP</sequence>
<organism evidence="2 3">
    <name type="scientific">Cytospora leucostoma</name>
    <dbReference type="NCBI Taxonomy" id="1230097"/>
    <lineage>
        <taxon>Eukaryota</taxon>
        <taxon>Fungi</taxon>
        <taxon>Dikarya</taxon>
        <taxon>Ascomycota</taxon>
        <taxon>Pezizomycotina</taxon>
        <taxon>Sordariomycetes</taxon>
        <taxon>Sordariomycetidae</taxon>
        <taxon>Diaporthales</taxon>
        <taxon>Cytosporaceae</taxon>
        <taxon>Cytospora</taxon>
    </lineage>
</organism>
<dbReference type="InterPro" id="IPR031563">
    <property type="entry name" value="MOT1/MOT2"/>
</dbReference>
<feature type="transmembrane region" description="Helical" evidence="1">
    <location>
        <begin position="95"/>
        <end position="117"/>
    </location>
</feature>
<keyword evidence="1" id="KW-1133">Transmembrane helix</keyword>
<feature type="transmembrane region" description="Helical" evidence="1">
    <location>
        <begin position="129"/>
        <end position="151"/>
    </location>
</feature>
<dbReference type="InParanoid" id="A0A423XBH7"/>
<keyword evidence="1" id="KW-0472">Membrane</keyword>
<gene>
    <name evidence="2" type="ORF">VPNG_05531</name>
</gene>
<dbReference type="OrthoDB" id="5402974at2759"/>
<comment type="caution">
    <text evidence="2">The sequence shown here is derived from an EMBL/GenBank/DDBJ whole genome shotgun (WGS) entry which is preliminary data.</text>
</comment>
<keyword evidence="1" id="KW-0812">Transmembrane</keyword>
<evidence type="ECO:0000313" key="2">
    <source>
        <dbReference type="EMBL" id="ROW13327.1"/>
    </source>
</evidence>
<dbReference type="Pfam" id="PF16983">
    <property type="entry name" value="MFS_MOT1"/>
    <property type="match status" value="2"/>
</dbReference>
<dbReference type="Proteomes" id="UP000285146">
    <property type="component" value="Unassembled WGS sequence"/>
</dbReference>
<evidence type="ECO:0000313" key="3">
    <source>
        <dbReference type="Proteomes" id="UP000285146"/>
    </source>
</evidence>
<evidence type="ECO:0000256" key="1">
    <source>
        <dbReference type="SAM" id="Phobius"/>
    </source>
</evidence>
<dbReference type="PANTHER" id="PTHR31970:SF9">
    <property type="entry name" value="MOLYBDATE TRANSPORTER 2"/>
    <property type="match status" value="1"/>
</dbReference>
<dbReference type="AlphaFoldDB" id="A0A423XBH7"/>
<reference evidence="2 3" key="1">
    <citation type="submission" date="2015-09" db="EMBL/GenBank/DDBJ databases">
        <title>Host preference determinants of Valsa canker pathogens revealed by comparative genomics.</title>
        <authorList>
            <person name="Yin Z."/>
            <person name="Huang L."/>
        </authorList>
    </citation>
    <scope>NUCLEOTIDE SEQUENCE [LARGE SCALE GENOMIC DNA]</scope>
    <source>
        <strain evidence="2 3">SXYLt</strain>
    </source>
</reference>
<dbReference type="STRING" id="1230097.A0A423XBH7"/>
<keyword evidence="3" id="KW-1185">Reference proteome</keyword>
<dbReference type="GO" id="GO:0015098">
    <property type="term" value="F:molybdate ion transmembrane transporter activity"/>
    <property type="evidence" value="ECO:0007669"/>
    <property type="project" value="InterPro"/>
</dbReference>
<feature type="transmembrane region" description="Helical" evidence="1">
    <location>
        <begin position="54"/>
        <end position="74"/>
    </location>
</feature>
<name>A0A423XBH7_9PEZI</name>
<dbReference type="EMBL" id="LKEB01000020">
    <property type="protein sequence ID" value="ROW13327.1"/>
    <property type="molecule type" value="Genomic_DNA"/>
</dbReference>
<feature type="transmembrane region" description="Helical" evidence="1">
    <location>
        <begin position="181"/>
        <end position="201"/>
    </location>
</feature>
<dbReference type="PANTHER" id="PTHR31970">
    <property type="match status" value="1"/>
</dbReference>
<protein>
    <recommendedName>
        <fullName evidence="4">SLC26A/SulP transporter domain-containing protein</fullName>
    </recommendedName>
</protein>